<organism evidence="1">
    <name type="scientific">Anguilla anguilla</name>
    <name type="common">European freshwater eel</name>
    <name type="synonym">Muraena anguilla</name>
    <dbReference type="NCBI Taxonomy" id="7936"/>
    <lineage>
        <taxon>Eukaryota</taxon>
        <taxon>Metazoa</taxon>
        <taxon>Chordata</taxon>
        <taxon>Craniata</taxon>
        <taxon>Vertebrata</taxon>
        <taxon>Euteleostomi</taxon>
        <taxon>Actinopterygii</taxon>
        <taxon>Neopterygii</taxon>
        <taxon>Teleostei</taxon>
        <taxon>Anguilliformes</taxon>
        <taxon>Anguillidae</taxon>
        <taxon>Anguilla</taxon>
    </lineage>
</organism>
<evidence type="ECO:0000313" key="1">
    <source>
        <dbReference type="EMBL" id="JAH74080.1"/>
    </source>
</evidence>
<dbReference type="AlphaFoldDB" id="A0A0E9V9E1"/>
<name>A0A0E9V9E1_ANGAN</name>
<protein>
    <submittedName>
        <fullName evidence="1">Uncharacterized protein</fullName>
    </submittedName>
</protein>
<dbReference type="EMBL" id="GBXM01034497">
    <property type="protein sequence ID" value="JAH74080.1"/>
    <property type="molecule type" value="Transcribed_RNA"/>
</dbReference>
<accession>A0A0E9V9E1</accession>
<proteinExistence type="predicted"/>
<reference evidence="1" key="2">
    <citation type="journal article" date="2015" name="Fish Shellfish Immunol.">
        <title>Early steps in the European eel (Anguilla anguilla)-Vibrio vulnificus interaction in the gills: Role of the RtxA13 toxin.</title>
        <authorList>
            <person name="Callol A."/>
            <person name="Pajuelo D."/>
            <person name="Ebbesson L."/>
            <person name="Teles M."/>
            <person name="MacKenzie S."/>
            <person name="Amaro C."/>
        </authorList>
    </citation>
    <scope>NUCLEOTIDE SEQUENCE</scope>
</reference>
<sequence>MDYYNTRFNTGLTQKLTQIEKRILFVN</sequence>
<reference evidence="1" key="1">
    <citation type="submission" date="2014-11" db="EMBL/GenBank/DDBJ databases">
        <authorList>
            <person name="Amaro Gonzalez C."/>
        </authorList>
    </citation>
    <scope>NUCLEOTIDE SEQUENCE</scope>
</reference>